<dbReference type="AlphaFoldDB" id="A0A330HJC0"/>
<gene>
    <name evidence="1" type="ORF">DPM33_20585</name>
</gene>
<dbReference type="RefSeq" id="WP_112099274.1">
    <property type="nucleotide sequence ID" value="NZ_QMBP01000010.1"/>
</dbReference>
<evidence type="ECO:0000313" key="1">
    <source>
        <dbReference type="EMBL" id="RAZ88836.1"/>
    </source>
</evidence>
<reference evidence="1 2" key="1">
    <citation type="submission" date="2018-07" db="EMBL/GenBank/DDBJ databases">
        <title>Diversity of Mesorhizobium strains in Brazil.</title>
        <authorList>
            <person name="Helene L.C.F."/>
            <person name="Dall'Agnol R."/>
            <person name="Delamuta J.R.M."/>
            <person name="Hungria M."/>
        </authorList>
    </citation>
    <scope>NUCLEOTIDE SEQUENCE [LARGE SCALE GENOMIC DNA]</scope>
    <source>
        <strain evidence="1 2">AC99b</strain>
    </source>
</reference>
<dbReference type="EMBL" id="QMBP01000010">
    <property type="protein sequence ID" value="RAZ88836.1"/>
    <property type="molecule type" value="Genomic_DNA"/>
</dbReference>
<name>A0A330HJC0_9HYPH</name>
<accession>A0A330HJC0</accession>
<evidence type="ECO:0000313" key="2">
    <source>
        <dbReference type="Proteomes" id="UP000251558"/>
    </source>
</evidence>
<dbReference type="Proteomes" id="UP000251558">
    <property type="component" value="Unassembled WGS sequence"/>
</dbReference>
<protein>
    <submittedName>
        <fullName evidence="1">Uncharacterized protein</fullName>
    </submittedName>
</protein>
<organism evidence="1 2">
    <name type="scientific">Mesorhizobium hawassense</name>
    <dbReference type="NCBI Taxonomy" id="1209954"/>
    <lineage>
        <taxon>Bacteria</taxon>
        <taxon>Pseudomonadati</taxon>
        <taxon>Pseudomonadota</taxon>
        <taxon>Alphaproteobacteria</taxon>
        <taxon>Hyphomicrobiales</taxon>
        <taxon>Phyllobacteriaceae</taxon>
        <taxon>Mesorhizobium</taxon>
    </lineage>
</organism>
<comment type="caution">
    <text evidence="1">The sequence shown here is derived from an EMBL/GenBank/DDBJ whole genome shotgun (WGS) entry which is preliminary data.</text>
</comment>
<dbReference type="OrthoDB" id="8409385at2"/>
<sequence>MKVTLISEDFRDGMQVDWPAIPRAGEFVSLRHIDGTAQYVVDGVEYACDTNGVLTEVRIDLDA</sequence>
<proteinExistence type="predicted"/>
<keyword evidence="2" id="KW-1185">Reference proteome</keyword>